<protein>
    <recommendedName>
        <fullName evidence="3">Guided entry of tail-anchored proteins factor 1</fullName>
    </recommendedName>
    <alternativeName>
        <fullName evidence="8">Tail-anchored protein insertion receptor WRB</fullName>
    </alternativeName>
    <alternativeName>
        <fullName evidence="9">Tryptophan-rich basic protein</fullName>
    </alternativeName>
</protein>
<evidence type="ECO:0000256" key="5">
    <source>
        <dbReference type="ARBA" id="ARBA00022824"/>
    </source>
</evidence>
<evidence type="ECO:0000313" key="12">
    <source>
        <dbReference type="Proteomes" id="UP001458880"/>
    </source>
</evidence>
<evidence type="ECO:0000256" key="2">
    <source>
        <dbReference type="ARBA" id="ARBA00010799"/>
    </source>
</evidence>
<gene>
    <name evidence="11" type="ORF">QE152_g293</name>
</gene>
<keyword evidence="5" id="KW-0256">Endoplasmic reticulum</keyword>
<keyword evidence="12" id="KW-1185">Reference proteome</keyword>
<sequence>MYIDVFLLTVIFVLCVINTKISYFTKPILKWLYQASTQEKELLVEKVKLKNEQAQISMVDNFARHAKIQRKINAIDEEMSQMKSDRQTNHLLTRLFFQFIMKC</sequence>
<evidence type="ECO:0000256" key="7">
    <source>
        <dbReference type="ARBA" id="ARBA00023136"/>
    </source>
</evidence>
<evidence type="ECO:0000256" key="10">
    <source>
        <dbReference type="SAM" id="Phobius"/>
    </source>
</evidence>
<evidence type="ECO:0000256" key="6">
    <source>
        <dbReference type="ARBA" id="ARBA00022989"/>
    </source>
</evidence>
<evidence type="ECO:0000256" key="8">
    <source>
        <dbReference type="ARBA" id="ARBA00032437"/>
    </source>
</evidence>
<dbReference type="Pfam" id="PF04420">
    <property type="entry name" value="CHD5"/>
    <property type="match status" value="1"/>
</dbReference>
<dbReference type="AlphaFoldDB" id="A0AAW1NKK7"/>
<name>A0AAW1NKK7_POPJA</name>
<organism evidence="11 12">
    <name type="scientific">Popillia japonica</name>
    <name type="common">Japanese beetle</name>
    <dbReference type="NCBI Taxonomy" id="7064"/>
    <lineage>
        <taxon>Eukaryota</taxon>
        <taxon>Metazoa</taxon>
        <taxon>Ecdysozoa</taxon>
        <taxon>Arthropoda</taxon>
        <taxon>Hexapoda</taxon>
        <taxon>Insecta</taxon>
        <taxon>Pterygota</taxon>
        <taxon>Neoptera</taxon>
        <taxon>Endopterygota</taxon>
        <taxon>Coleoptera</taxon>
        <taxon>Polyphaga</taxon>
        <taxon>Scarabaeiformia</taxon>
        <taxon>Scarabaeidae</taxon>
        <taxon>Rutelinae</taxon>
        <taxon>Popillia</taxon>
    </lineage>
</organism>
<feature type="transmembrane region" description="Helical" evidence="10">
    <location>
        <begin position="6"/>
        <end position="24"/>
    </location>
</feature>
<evidence type="ECO:0000256" key="3">
    <source>
        <dbReference type="ARBA" id="ARBA00017951"/>
    </source>
</evidence>
<accession>A0AAW1NKK7</accession>
<comment type="similarity">
    <text evidence="2">Belongs to the WRB/GET1 family.</text>
</comment>
<reference evidence="11 12" key="1">
    <citation type="journal article" date="2024" name="BMC Genomics">
        <title>De novo assembly and annotation of Popillia japonica's genome with initial clues to its potential as an invasive pest.</title>
        <authorList>
            <person name="Cucini C."/>
            <person name="Boschi S."/>
            <person name="Funari R."/>
            <person name="Cardaioli E."/>
            <person name="Iannotti N."/>
            <person name="Marturano G."/>
            <person name="Paoli F."/>
            <person name="Bruttini M."/>
            <person name="Carapelli A."/>
            <person name="Frati F."/>
            <person name="Nardi F."/>
        </authorList>
    </citation>
    <scope>NUCLEOTIDE SEQUENCE [LARGE SCALE GENOMIC DNA]</scope>
    <source>
        <strain evidence="11">DMR45628</strain>
    </source>
</reference>
<keyword evidence="7 10" id="KW-0472">Membrane</keyword>
<keyword evidence="6 10" id="KW-1133">Transmembrane helix</keyword>
<dbReference type="GO" id="GO:0071816">
    <property type="term" value="P:tail-anchored membrane protein insertion into ER membrane"/>
    <property type="evidence" value="ECO:0007669"/>
    <property type="project" value="InterPro"/>
</dbReference>
<evidence type="ECO:0000256" key="4">
    <source>
        <dbReference type="ARBA" id="ARBA00022692"/>
    </source>
</evidence>
<comment type="caution">
    <text evidence="11">The sequence shown here is derived from an EMBL/GenBank/DDBJ whole genome shotgun (WGS) entry which is preliminary data.</text>
</comment>
<dbReference type="PANTHER" id="PTHR42650:SF1">
    <property type="entry name" value="GUIDED ENTRY OF TAIL-ANCHORED PROTEINS FACTOR 1"/>
    <property type="match status" value="1"/>
</dbReference>
<dbReference type="EMBL" id="JASPKY010000002">
    <property type="protein sequence ID" value="KAK9759065.1"/>
    <property type="molecule type" value="Genomic_DNA"/>
</dbReference>
<evidence type="ECO:0000256" key="1">
    <source>
        <dbReference type="ARBA" id="ARBA00004477"/>
    </source>
</evidence>
<dbReference type="GO" id="GO:0043495">
    <property type="term" value="F:protein-membrane adaptor activity"/>
    <property type="evidence" value="ECO:0007669"/>
    <property type="project" value="TreeGrafter"/>
</dbReference>
<comment type="subcellular location">
    <subcellularLocation>
        <location evidence="1">Endoplasmic reticulum membrane</location>
        <topology evidence="1">Multi-pass membrane protein</topology>
    </subcellularLocation>
</comment>
<proteinExistence type="inferred from homology"/>
<dbReference type="Gene3D" id="1.10.287.660">
    <property type="entry name" value="Helix hairpin bin"/>
    <property type="match status" value="1"/>
</dbReference>
<dbReference type="GO" id="GO:0043529">
    <property type="term" value="C:GET complex"/>
    <property type="evidence" value="ECO:0007669"/>
    <property type="project" value="TreeGrafter"/>
</dbReference>
<evidence type="ECO:0000256" key="9">
    <source>
        <dbReference type="ARBA" id="ARBA00033006"/>
    </source>
</evidence>
<dbReference type="GO" id="GO:0005789">
    <property type="term" value="C:endoplasmic reticulum membrane"/>
    <property type="evidence" value="ECO:0007669"/>
    <property type="project" value="UniProtKB-SubCell"/>
</dbReference>
<dbReference type="InterPro" id="IPR028945">
    <property type="entry name" value="Get1"/>
</dbReference>
<evidence type="ECO:0000313" key="11">
    <source>
        <dbReference type="EMBL" id="KAK9759065.1"/>
    </source>
</evidence>
<dbReference type="InterPro" id="IPR029012">
    <property type="entry name" value="Helix_hairpin_bin_sf"/>
</dbReference>
<dbReference type="Proteomes" id="UP001458880">
    <property type="component" value="Unassembled WGS sequence"/>
</dbReference>
<dbReference type="PANTHER" id="PTHR42650">
    <property type="entry name" value="TAIL-ANCHORED PROTEIN INSERTION RECEPTOR WRB"/>
    <property type="match status" value="1"/>
</dbReference>
<keyword evidence="4 10" id="KW-0812">Transmembrane</keyword>